<evidence type="ECO:0000256" key="1">
    <source>
        <dbReference type="ARBA" id="ARBA00022679"/>
    </source>
</evidence>
<keyword evidence="1 3" id="KW-0808">Transferase</keyword>
<dbReference type="Pfam" id="PF13579">
    <property type="entry name" value="Glyco_trans_4_4"/>
    <property type="match status" value="1"/>
</dbReference>
<dbReference type="PANTHER" id="PTHR46401:SF2">
    <property type="entry name" value="GLYCOSYLTRANSFERASE WBBK-RELATED"/>
    <property type="match status" value="1"/>
</dbReference>
<dbReference type="SUPFAM" id="SSF53756">
    <property type="entry name" value="UDP-Glycosyltransferase/glycogen phosphorylase"/>
    <property type="match status" value="1"/>
</dbReference>
<dbReference type="RefSeq" id="WP_083859272.1">
    <property type="nucleotide sequence ID" value="NZ_BTIN01000019.1"/>
</dbReference>
<feature type="domain" description="Glycosyltransferase subfamily 4-like N-terminal" evidence="2">
    <location>
        <begin position="49"/>
        <end position="219"/>
    </location>
</feature>
<sequence length="427" mass="46801">MQQVFQAATEFCGISSCRCCGMDSGVAKAPSFILATEYYPPDPSTTAIYLGAIANAIALDMHTVVLSGTYGSAKQNSGSDTPDVVEIANWRPPKQALVRRLIASSALAIRLFWGVYRRATPGDVVMSVTSPFTLPYAITLAARLRGARTALLIYDLYPEALMAAGLARPTSLVTRLLRMANGWLFRSLDAIFVIGRDVPPLLLRYQHVLADTIHFVPNWTLLPIGFREPNDASDFRNPFSASFIVGLCGNLGFTHAPRTVFEAARLLQHERHIHFVLSGWGMGWNELKALHASENLKNVTLLDPVPEEQLAEFLAMADVWIIPYRRNVAGVSIPSRLYNLLAVGRAVIVGTEPNSEAGLAVAEEDIGWVVPPEDPINLAQAISAAASDRAETLERGRKAAVVALKYSQQSSTQRYRDIVQRLRESND</sequence>
<proteinExistence type="predicted"/>
<name>A0ABV4G5I2_9BRAD</name>
<dbReference type="PANTHER" id="PTHR46401">
    <property type="entry name" value="GLYCOSYLTRANSFERASE WBBK-RELATED"/>
    <property type="match status" value="1"/>
</dbReference>
<evidence type="ECO:0000313" key="3">
    <source>
        <dbReference type="EMBL" id="MEY9459150.1"/>
    </source>
</evidence>
<dbReference type="GO" id="GO:0016740">
    <property type="term" value="F:transferase activity"/>
    <property type="evidence" value="ECO:0007669"/>
    <property type="project" value="UniProtKB-KW"/>
</dbReference>
<dbReference type="CDD" id="cd03794">
    <property type="entry name" value="GT4_WbuB-like"/>
    <property type="match status" value="1"/>
</dbReference>
<organism evidence="3 4">
    <name type="scientific">Bradyrhizobium ottawaense</name>
    <dbReference type="NCBI Taxonomy" id="931866"/>
    <lineage>
        <taxon>Bacteria</taxon>
        <taxon>Pseudomonadati</taxon>
        <taxon>Pseudomonadota</taxon>
        <taxon>Alphaproteobacteria</taxon>
        <taxon>Hyphomicrobiales</taxon>
        <taxon>Nitrobacteraceae</taxon>
        <taxon>Bradyrhizobium</taxon>
    </lineage>
</organism>
<comment type="caution">
    <text evidence="3">The sequence shown here is derived from an EMBL/GenBank/DDBJ whole genome shotgun (WGS) entry which is preliminary data.</text>
</comment>
<dbReference type="Gene3D" id="3.40.50.2000">
    <property type="entry name" value="Glycogen Phosphorylase B"/>
    <property type="match status" value="2"/>
</dbReference>
<protein>
    <submittedName>
        <fullName evidence="3">Colanic acid biosynthesis glycosyl transferase WcaI</fullName>
    </submittedName>
</protein>
<evidence type="ECO:0000313" key="4">
    <source>
        <dbReference type="Proteomes" id="UP001565369"/>
    </source>
</evidence>
<reference evidence="3 4" key="1">
    <citation type="submission" date="2024-07" db="EMBL/GenBank/DDBJ databases">
        <title>Genomic Encyclopedia of Type Strains, Phase V (KMG-V): Genome sequencing to study the core and pangenomes of soil and plant-associated prokaryotes.</title>
        <authorList>
            <person name="Whitman W."/>
        </authorList>
    </citation>
    <scope>NUCLEOTIDE SEQUENCE [LARGE SCALE GENOMIC DNA]</scope>
    <source>
        <strain evidence="3 4">USDA 152</strain>
    </source>
</reference>
<keyword evidence="4" id="KW-1185">Reference proteome</keyword>
<dbReference type="Proteomes" id="UP001565369">
    <property type="component" value="Unassembled WGS sequence"/>
</dbReference>
<dbReference type="InterPro" id="IPR028098">
    <property type="entry name" value="Glyco_trans_4-like_N"/>
</dbReference>
<dbReference type="EMBL" id="JBGBZJ010000003">
    <property type="protein sequence ID" value="MEY9459150.1"/>
    <property type="molecule type" value="Genomic_DNA"/>
</dbReference>
<evidence type="ECO:0000259" key="2">
    <source>
        <dbReference type="Pfam" id="PF13579"/>
    </source>
</evidence>
<dbReference type="Pfam" id="PF13692">
    <property type="entry name" value="Glyco_trans_1_4"/>
    <property type="match status" value="1"/>
</dbReference>
<gene>
    <name evidence="3" type="ORF">ABIG07_008098</name>
</gene>
<accession>A0ABV4G5I2</accession>